<evidence type="ECO:0000313" key="5">
    <source>
        <dbReference type="Proteomes" id="UP000383932"/>
    </source>
</evidence>
<evidence type="ECO:0000256" key="2">
    <source>
        <dbReference type="SAM" id="SignalP"/>
    </source>
</evidence>
<accession>A0A5N5QVX2</accession>
<evidence type="ECO:0000259" key="3">
    <source>
        <dbReference type="Pfam" id="PF03330"/>
    </source>
</evidence>
<evidence type="ECO:0000313" key="4">
    <source>
        <dbReference type="EMBL" id="KAB5595902.1"/>
    </source>
</evidence>
<dbReference type="AlphaFoldDB" id="A0A5N5QVX2"/>
<comment type="caution">
    <text evidence="4">The sequence shown here is derived from an EMBL/GenBank/DDBJ whole genome shotgun (WGS) entry which is preliminary data.</text>
</comment>
<dbReference type="OrthoDB" id="623670at2759"/>
<feature type="chain" id="PRO_5024419556" evidence="2">
    <location>
        <begin position="21"/>
        <end position="159"/>
    </location>
</feature>
<protein>
    <submittedName>
        <fullName evidence="4">Putative effector protein</fullName>
    </submittedName>
</protein>
<dbReference type="EMBL" id="SSOP01000005">
    <property type="protein sequence ID" value="KAB5595902.1"/>
    <property type="molecule type" value="Genomic_DNA"/>
</dbReference>
<evidence type="ECO:0000256" key="1">
    <source>
        <dbReference type="ARBA" id="ARBA00022729"/>
    </source>
</evidence>
<dbReference type="InterPro" id="IPR036908">
    <property type="entry name" value="RlpA-like_sf"/>
</dbReference>
<reference evidence="4 5" key="1">
    <citation type="journal article" date="2019" name="Fungal Biol. Biotechnol.">
        <title>Draft genome sequence of fastidious pathogen Ceratobasidium theobromae, which causes vascular-streak dieback in Theobroma cacao.</title>
        <authorList>
            <person name="Ali S.S."/>
            <person name="Asman A."/>
            <person name="Shao J."/>
            <person name="Firmansyah A.P."/>
            <person name="Susilo A.W."/>
            <person name="Rosmana A."/>
            <person name="McMahon P."/>
            <person name="Junaid M."/>
            <person name="Guest D."/>
            <person name="Kheng T.Y."/>
            <person name="Meinhardt L.W."/>
            <person name="Bailey B.A."/>
        </authorList>
    </citation>
    <scope>NUCLEOTIDE SEQUENCE [LARGE SCALE GENOMIC DNA]</scope>
    <source>
        <strain evidence="4 5">CT2</strain>
    </source>
</reference>
<feature type="domain" description="RlpA-like protein double-psi beta-barrel" evidence="3">
    <location>
        <begin position="55"/>
        <end position="151"/>
    </location>
</feature>
<dbReference type="InterPro" id="IPR009009">
    <property type="entry name" value="RlpA-like_DPBB"/>
</dbReference>
<dbReference type="PANTHER" id="PTHR31836">
    <property type="match status" value="1"/>
</dbReference>
<dbReference type="CDD" id="cd22191">
    <property type="entry name" value="DPBB_RlpA_EXP_N-like"/>
    <property type="match status" value="1"/>
</dbReference>
<dbReference type="Proteomes" id="UP000383932">
    <property type="component" value="Unassembled WGS sequence"/>
</dbReference>
<feature type="signal peptide" evidence="2">
    <location>
        <begin position="1"/>
        <end position="20"/>
    </location>
</feature>
<name>A0A5N5QVX2_9AGAM</name>
<dbReference type="Pfam" id="PF03330">
    <property type="entry name" value="DPBB_1"/>
    <property type="match status" value="1"/>
</dbReference>
<dbReference type="SUPFAM" id="SSF50685">
    <property type="entry name" value="Barwin-like endoglucanases"/>
    <property type="match status" value="1"/>
</dbReference>
<keyword evidence="5" id="KW-1185">Reference proteome</keyword>
<sequence length="159" mass="17000">MYSRSLSLVFLLGLVGSAIAAPAPVAFPDPEPAVGLMDVAERVETRDVSIIEARATGKATYYYPNVGVGACGKRYKNTDLVAALDPSNYKRGKSCGKSIIHFQYITIKNGKKSVRVKIVDLCPGCQPGHVDVSPQAFKALAPLSKGVINVSWNVGLDYV</sequence>
<gene>
    <name evidence="4" type="ORF">CTheo_666</name>
</gene>
<dbReference type="PANTHER" id="PTHR31836:SF28">
    <property type="entry name" value="SRCR DOMAIN-CONTAINING PROTEIN-RELATED"/>
    <property type="match status" value="1"/>
</dbReference>
<keyword evidence="1 2" id="KW-0732">Signal</keyword>
<dbReference type="Gene3D" id="2.40.40.10">
    <property type="entry name" value="RlpA-like domain"/>
    <property type="match status" value="1"/>
</dbReference>
<organism evidence="4 5">
    <name type="scientific">Ceratobasidium theobromae</name>
    <dbReference type="NCBI Taxonomy" id="1582974"/>
    <lineage>
        <taxon>Eukaryota</taxon>
        <taxon>Fungi</taxon>
        <taxon>Dikarya</taxon>
        <taxon>Basidiomycota</taxon>
        <taxon>Agaricomycotina</taxon>
        <taxon>Agaricomycetes</taxon>
        <taxon>Cantharellales</taxon>
        <taxon>Ceratobasidiaceae</taxon>
        <taxon>Ceratobasidium</taxon>
    </lineage>
</organism>
<dbReference type="InterPro" id="IPR051477">
    <property type="entry name" value="Expansin_CellWall"/>
</dbReference>
<proteinExistence type="predicted"/>